<evidence type="ECO:0000256" key="1">
    <source>
        <dbReference type="SAM" id="MobiDB-lite"/>
    </source>
</evidence>
<accession>A0ABN8YS87</accession>
<reference evidence="3" key="1">
    <citation type="submission" date="2023-04" db="EMBL/GenBank/DDBJ databases">
        <authorList>
            <consortium name="ELIXIR-Norway"/>
        </authorList>
    </citation>
    <scope>NUCLEOTIDE SEQUENCE [LARGE SCALE GENOMIC DNA]</scope>
</reference>
<dbReference type="EMBL" id="OX459957">
    <property type="protein sequence ID" value="CAI9163940.1"/>
    <property type="molecule type" value="Genomic_DNA"/>
</dbReference>
<gene>
    <name evidence="3" type="ORF">MRATA1EN1_LOCUS12902</name>
</gene>
<name>A0ABN8YS87_RANTA</name>
<feature type="region of interest" description="Disordered" evidence="1">
    <location>
        <begin position="22"/>
        <end position="71"/>
    </location>
</feature>
<proteinExistence type="predicted"/>
<organism evidence="3 4">
    <name type="scientific">Rangifer tarandus platyrhynchus</name>
    <name type="common">Svalbard reindeer</name>
    <dbReference type="NCBI Taxonomy" id="3082113"/>
    <lineage>
        <taxon>Eukaryota</taxon>
        <taxon>Metazoa</taxon>
        <taxon>Chordata</taxon>
        <taxon>Craniata</taxon>
        <taxon>Vertebrata</taxon>
        <taxon>Euteleostomi</taxon>
        <taxon>Mammalia</taxon>
        <taxon>Eutheria</taxon>
        <taxon>Laurasiatheria</taxon>
        <taxon>Artiodactyla</taxon>
        <taxon>Ruminantia</taxon>
        <taxon>Pecora</taxon>
        <taxon>Cervidae</taxon>
        <taxon>Odocoileinae</taxon>
        <taxon>Rangifer</taxon>
    </lineage>
</organism>
<evidence type="ECO:0000313" key="4">
    <source>
        <dbReference type="Proteomes" id="UP001176941"/>
    </source>
</evidence>
<feature type="signal peptide" evidence="2">
    <location>
        <begin position="1"/>
        <end position="22"/>
    </location>
</feature>
<keyword evidence="2" id="KW-0732">Signal</keyword>
<sequence length="112" mass="11636">MRNNHCSIVGTCSIFILSSAGGHSGTAQASGPRGVSDCSVNNTEKQRGGGSPGNTVGSGPRGLSVPETPSENIWGYSQLQRARFVQDKALLSKGNRGFHHCRVTSAPSPVGR</sequence>
<dbReference type="Proteomes" id="UP001176941">
    <property type="component" value="Chromosome 21"/>
</dbReference>
<keyword evidence="4" id="KW-1185">Reference proteome</keyword>
<evidence type="ECO:0000313" key="3">
    <source>
        <dbReference type="EMBL" id="CAI9163940.1"/>
    </source>
</evidence>
<protein>
    <recommendedName>
        <fullName evidence="5">Secreted protein</fullName>
    </recommendedName>
</protein>
<evidence type="ECO:0008006" key="5">
    <source>
        <dbReference type="Google" id="ProtNLM"/>
    </source>
</evidence>
<evidence type="ECO:0000256" key="2">
    <source>
        <dbReference type="SAM" id="SignalP"/>
    </source>
</evidence>
<feature type="chain" id="PRO_5045626681" description="Secreted protein" evidence="2">
    <location>
        <begin position="23"/>
        <end position="112"/>
    </location>
</feature>